<protein>
    <submittedName>
        <fullName evidence="1">Uncharacterized protein</fullName>
    </submittedName>
</protein>
<dbReference type="EMBL" id="BQKI01000013">
    <property type="protein sequence ID" value="GJN06809.1"/>
    <property type="molecule type" value="Genomic_DNA"/>
</dbReference>
<evidence type="ECO:0000313" key="2">
    <source>
        <dbReference type="Proteomes" id="UP001054889"/>
    </source>
</evidence>
<proteinExistence type="predicted"/>
<comment type="caution">
    <text evidence="1">The sequence shown here is derived from an EMBL/GenBank/DDBJ whole genome shotgun (WGS) entry which is preliminary data.</text>
</comment>
<evidence type="ECO:0000313" key="1">
    <source>
        <dbReference type="EMBL" id="GJN06809.1"/>
    </source>
</evidence>
<name>A0AAV5D750_ELECO</name>
<gene>
    <name evidence="1" type="primary">ga24574</name>
    <name evidence="1" type="ORF">PR202_ga24574</name>
</gene>
<dbReference type="AlphaFoldDB" id="A0AAV5D750"/>
<reference evidence="1" key="2">
    <citation type="submission" date="2021-12" db="EMBL/GenBank/DDBJ databases">
        <title>Resequencing data analysis of finger millet.</title>
        <authorList>
            <person name="Hatakeyama M."/>
            <person name="Aluri S."/>
            <person name="Balachadran M.T."/>
            <person name="Sivarajan S.R."/>
            <person name="Poveda L."/>
            <person name="Shimizu-Inatsugi R."/>
            <person name="Schlapbach R."/>
            <person name="Sreeman S.M."/>
            <person name="Shimizu K.K."/>
        </authorList>
    </citation>
    <scope>NUCLEOTIDE SEQUENCE</scope>
</reference>
<reference evidence="1" key="1">
    <citation type="journal article" date="2018" name="DNA Res.">
        <title>Multiple hybrid de novo genome assembly of finger millet, an orphan allotetraploid crop.</title>
        <authorList>
            <person name="Hatakeyama M."/>
            <person name="Aluri S."/>
            <person name="Balachadran M.T."/>
            <person name="Sivarajan S.R."/>
            <person name="Patrignani A."/>
            <person name="Gruter S."/>
            <person name="Poveda L."/>
            <person name="Shimizu-Inatsugi R."/>
            <person name="Baeten J."/>
            <person name="Francoijs K.J."/>
            <person name="Nataraja K.N."/>
            <person name="Reddy Y.A.N."/>
            <person name="Phadnis S."/>
            <person name="Ravikumar R.L."/>
            <person name="Schlapbach R."/>
            <person name="Sreeman S.M."/>
            <person name="Shimizu K.K."/>
        </authorList>
    </citation>
    <scope>NUCLEOTIDE SEQUENCE</scope>
</reference>
<sequence length="73" mass="7863">MVANFTHKGLNSLVALGAWILWRHRNDCVFNGTSPNFVAALTLAGEEAWLWSKAGVAALVQLTGNVVQVKEIG</sequence>
<keyword evidence="2" id="KW-1185">Reference proteome</keyword>
<dbReference type="Proteomes" id="UP001054889">
    <property type="component" value="Unassembled WGS sequence"/>
</dbReference>
<organism evidence="1 2">
    <name type="scientific">Eleusine coracana subsp. coracana</name>
    <dbReference type="NCBI Taxonomy" id="191504"/>
    <lineage>
        <taxon>Eukaryota</taxon>
        <taxon>Viridiplantae</taxon>
        <taxon>Streptophyta</taxon>
        <taxon>Embryophyta</taxon>
        <taxon>Tracheophyta</taxon>
        <taxon>Spermatophyta</taxon>
        <taxon>Magnoliopsida</taxon>
        <taxon>Liliopsida</taxon>
        <taxon>Poales</taxon>
        <taxon>Poaceae</taxon>
        <taxon>PACMAD clade</taxon>
        <taxon>Chloridoideae</taxon>
        <taxon>Cynodonteae</taxon>
        <taxon>Eleusininae</taxon>
        <taxon>Eleusine</taxon>
    </lineage>
</organism>
<accession>A0AAV5D750</accession>